<protein>
    <recommendedName>
        <fullName evidence="7">RING-type domain-containing protein</fullName>
    </recommendedName>
</protein>
<dbReference type="EMBL" id="JAPFFF010000021">
    <property type="protein sequence ID" value="KAK8854330.1"/>
    <property type="molecule type" value="Genomic_DNA"/>
</dbReference>
<evidence type="ECO:0000256" key="1">
    <source>
        <dbReference type="ARBA" id="ARBA00022679"/>
    </source>
</evidence>
<feature type="domain" description="RING-type" evidence="7">
    <location>
        <begin position="116"/>
        <end position="216"/>
    </location>
</feature>
<keyword evidence="9" id="KW-1185">Reference proteome</keyword>
<evidence type="ECO:0000256" key="4">
    <source>
        <dbReference type="ARBA" id="ARBA00022771"/>
    </source>
</evidence>
<reference evidence="8 9" key="1">
    <citation type="submission" date="2024-04" db="EMBL/GenBank/DDBJ databases">
        <title>Tritrichomonas musculus Genome.</title>
        <authorList>
            <person name="Alves-Ferreira E."/>
            <person name="Grigg M."/>
            <person name="Lorenzi H."/>
            <person name="Galac M."/>
        </authorList>
    </citation>
    <scope>NUCLEOTIDE SEQUENCE [LARGE SCALE GENOMIC DNA]</scope>
    <source>
        <strain evidence="8 9">EAF2021</strain>
    </source>
</reference>
<accession>A0ABR2HXK2</accession>
<dbReference type="Gene3D" id="3.30.40.10">
    <property type="entry name" value="Zinc/RING finger domain, C3HC4 (zinc finger)"/>
    <property type="match status" value="1"/>
</dbReference>
<evidence type="ECO:0000256" key="6">
    <source>
        <dbReference type="ARBA" id="ARBA00022833"/>
    </source>
</evidence>
<keyword evidence="6" id="KW-0862">Zinc</keyword>
<evidence type="ECO:0000256" key="3">
    <source>
        <dbReference type="ARBA" id="ARBA00022737"/>
    </source>
</evidence>
<dbReference type="SUPFAM" id="SSF57850">
    <property type="entry name" value="RING/U-box"/>
    <property type="match status" value="1"/>
</dbReference>
<keyword evidence="2" id="KW-0479">Metal-binding</keyword>
<sequence length="216" mass="25081">MITDADINLNDQENDFSIDEDTNDFYVDEDTYDSYSDEDTYDLSIEFDVLTFETIQNNIEDQIQSISKFLGISADKSFLLLIKFNWNQRKILEAYCNNPHQFKENYLSGSDIKEVGRGTCPICYEDNVELHQSPCTYIACYGCWKKEIEIQLENIETSIMPVVCRFDNCGLEIMISDIEKFCGKEKAEKYKKSIIERYISDDPNLIKCSTPNCPVF</sequence>
<evidence type="ECO:0000259" key="7">
    <source>
        <dbReference type="PROSITE" id="PS51873"/>
    </source>
</evidence>
<keyword evidence="5" id="KW-0833">Ubl conjugation pathway</keyword>
<dbReference type="PROSITE" id="PS51873">
    <property type="entry name" value="TRIAD"/>
    <property type="match status" value="1"/>
</dbReference>
<organism evidence="8 9">
    <name type="scientific">Tritrichomonas musculus</name>
    <dbReference type="NCBI Taxonomy" id="1915356"/>
    <lineage>
        <taxon>Eukaryota</taxon>
        <taxon>Metamonada</taxon>
        <taxon>Parabasalia</taxon>
        <taxon>Tritrichomonadida</taxon>
        <taxon>Tritrichomonadidae</taxon>
        <taxon>Tritrichomonas</taxon>
    </lineage>
</organism>
<proteinExistence type="predicted"/>
<name>A0ABR2HXK2_9EUKA</name>
<evidence type="ECO:0000313" key="9">
    <source>
        <dbReference type="Proteomes" id="UP001470230"/>
    </source>
</evidence>
<dbReference type="InterPro" id="IPR044066">
    <property type="entry name" value="TRIAD_supradom"/>
</dbReference>
<dbReference type="InterPro" id="IPR013083">
    <property type="entry name" value="Znf_RING/FYVE/PHD"/>
</dbReference>
<comment type="caution">
    <text evidence="8">The sequence shown here is derived from an EMBL/GenBank/DDBJ whole genome shotgun (WGS) entry which is preliminary data.</text>
</comment>
<evidence type="ECO:0000256" key="2">
    <source>
        <dbReference type="ARBA" id="ARBA00022723"/>
    </source>
</evidence>
<dbReference type="Proteomes" id="UP001470230">
    <property type="component" value="Unassembled WGS sequence"/>
</dbReference>
<keyword evidence="1" id="KW-0808">Transferase</keyword>
<keyword evidence="4" id="KW-0863">Zinc-finger</keyword>
<evidence type="ECO:0000313" key="8">
    <source>
        <dbReference type="EMBL" id="KAK8854330.1"/>
    </source>
</evidence>
<evidence type="ECO:0000256" key="5">
    <source>
        <dbReference type="ARBA" id="ARBA00022786"/>
    </source>
</evidence>
<keyword evidence="3" id="KW-0677">Repeat</keyword>
<gene>
    <name evidence="8" type="ORF">M9Y10_016890</name>
</gene>